<name>A0A7H0Y2T6_9BACL</name>
<reference evidence="1 2" key="1">
    <citation type="submission" date="2020-09" db="EMBL/GenBank/DDBJ databases">
        <title>Characterization of Paenibacillus peoriae strain ZF390 with broad-spectrum antimicrobial activity as a potential biocontrol agent.</title>
        <authorList>
            <person name="Li L."/>
            <person name="Zhao Y."/>
            <person name="Li B."/>
            <person name="Xie X."/>
        </authorList>
    </citation>
    <scope>NUCLEOTIDE SEQUENCE [LARGE SCALE GENOMIC DNA]</scope>
    <source>
        <strain evidence="1 2">ZF390</strain>
    </source>
</reference>
<evidence type="ECO:0000313" key="1">
    <source>
        <dbReference type="EMBL" id="QNR65394.1"/>
    </source>
</evidence>
<dbReference type="EMBL" id="CP061172">
    <property type="protein sequence ID" value="QNR65394.1"/>
    <property type="molecule type" value="Genomic_DNA"/>
</dbReference>
<proteinExistence type="predicted"/>
<protein>
    <submittedName>
        <fullName evidence="1">Uncharacterized protein</fullName>
    </submittedName>
</protein>
<gene>
    <name evidence="1" type="ORF">IAQ67_15990</name>
</gene>
<organism evidence="1 2">
    <name type="scientific">Paenibacillus peoriae</name>
    <dbReference type="NCBI Taxonomy" id="59893"/>
    <lineage>
        <taxon>Bacteria</taxon>
        <taxon>Bacillati</taxon>
        <taxon>Bacillota</taxon>
        <taxon>Bacilli</taxon>
        <taxon>Bacillales</taxon>
        <taxon>Paenibacillaceae</taxon>
        <taxon>Paenibacillus</taxon>
    </lineage>
</organism>
<dbReference type="Proteomes" id="UP000516384">
    <property type="component" value="Chromosome"/>
</dbReference>
<dbReference type="AlphaFoldDB" id="A0A7H0Y2T6"/>
<evidence type="ECO:0000313" key="2">
    <source>
        <dbReference type="Proteomes" id="UP000516384"/>
    </source>
</evidence>
<sequence length="226" mass="26170">MSIYDDPATYARKVRITERLSRIWCEYQTKIVEEHEAAKRCPSCDKHTLEYEGGSYEECIQPYIYCSNDEIPAIDVDGEEYFAECDYSADFDNNKHEAIPIDYTYDHILANNCGTINGVKEFGGLQAWFAYAKHNIENFAGVNRFVIQDTVTGKYLLHVDSGIDHPYEDVEATDKATVWSSLEHVAYVLWWYVDMHREYQIVNLDTNEVFIKNKKRGIPHVVAISK</sequence>
<accession>A0A7H0Y2T6</accession>
<dbReference type="RefSeq" id="WP_190297294.1">
    <property type="nucleotide sequence ID" value="NZ_CP061172.1"/>
</dbReference>